<accession>A0A5E4BJ20</accession>
<gene>
    <name evidence="2" type="ORF">MONAX_5E047741</name>
</gene>
<keyword evidence="3" id="KW-1185">Reference proteome</keyword>
<dbReference type="Proteomes" id="UP000335636">
    <property type="component" value="Unassembled WGS sequence"/>
</dbReference>
<dbReference type="EMBL" id="CABDUW010000453">
    <property type="protein sequence ID" value="VTJ69226.1"/>
    <property type="molecule type" value="Genomic_DNA"/>
</dbReference>
<name>A0A5E4BJ20_MARMO</name>
<reference evidence="2" key="1">
    <citation type="submission" date="2019-04" db="EMBL/GenBank/DDBJ databases">
        <authorList>
            <person name="Alioto T."/>
            <person name="Alioto T."/>
        </authorList>
    </citation>
    <scope>NUCLEOTIDE SEQUENCE [LARGE SCALE GENOMIC DNA]</scope>
</reference>
<evidence type="ECO:0000256" key="1">
    <source>
        <dbReference type="SAM" id="MobiDB-lite"/>
    </source>
</evidence>
<protein>
    <submittedName>
        <fullName evidence="2">Uncharacterized protein</fullName>
    </submittedName>
</protein>
<proteinExistence type="predicted"/>
<feature type="compositionally biased region" description="Basic and acidic residues" evidence="1">
    <location>
        <begin position="27"/>
        <end position="45"/>
    </location>
</feature>
<feature type="non-terminal residue" evidence="2">
    <location>
        <position position="1"/>
    </location>
</feature>
<evidence type="ECO:0000313" key="3">
    <source>
        <dbReference type="Proteomes" id="UP000335636"/>
    </source>
</evidence>
<feature type="region of interest" description="Disordered" evidence="1">
    <location>
        <begin position="1"/>
        <end position="88"/>
    </location>
</feature>
<dbReference type="AlphaFoldDB" id="A0A5E4BJ20"/>
<organism evidence="2 3">
    <name type="scientific">Marmota monax</name>
    <name type="common">Woodchuck</name>
    <dbReference type="NCBI Taxonomy" id="9995"/>
    <lineage>
        <taxon>Eukaryota</taxon>
        <taxon>Metazoa</taxon>
        <taxon>Chordata</taxon>
        <taxon>Craniata</taxon>
        <taxon>Vertebrata</taxon>
        <taxon>Euteleostomi</taxon>
        <taxon>Mammalia</taxon>
        <taxon>Eutheria</taxon>
        <taxon>Euarchontoglires</taxon>
        <taxon>Glires</taxon>
        <taxon>Rodentia</taxon>
        <taxon>Sciuromorpha</taxon>
        <taxon>Sciuridae</taxon>
        <taxon>Xerinae</taxon>
        <taxon>Marmotini</taxon>
        <taxon>Marmota</taxon>
    </lineage>
</organism>
<sequence length="126" mass="13261">AWAAPPPPPREAAPDRRSAATNPAAKKVSERQAEKGEEGYPERARAAGGPGRGGRRSSRSPGQAQAEAGEAALRERTSESPEFPNLVTEEAVTWSRGSQNCLSRPTEQGVGDTLVLVLPATTADCR</sequence>
<feature type="compositionally biased region" description="Pro residues" evidence="1">
    <location>
        <begin position="1"/>
        <end position="11"/>
    </location>
</feature>
<evidence type="ECO:0000313" key="2">
    <source>
        <dbReference type="EMBL" id="VTJ69226.1"/>
    </source>
</evidence>
<comment type="caution">
    <text evidence="2">The sequence shown here is derived from an EMBL/GenBank/DDBJ whole genome shotgun (WGS) entry which is preliminary data.</text>
</comment>
<feature type="compositionally biased region" description="Low complexity" evidence="1">
    <location>
        <begin position="59"/>
        <end position="71"/>
    </location>
</feature>